<protein>
    <submittedName>
        <fullName evidence="3">Fibronectin type III domain protein</fullName>
    </submittedName>
</protein>
<name>C6E3Y9_GEOSM</name>
<feature type="compositionally biased region" description="Polar residues" evidence="1">
    <location>
        <begin position="1"/>
        <end position="10"/>
    </location>
</feature>
<dbReference type="PROSITE" id="PS50853">
    <property type="entry name" value="FN3"/>
    <property type="match status" value="1"/>
</dbReference>
<sequence>MLKQSVNRKPQQMAPKSRRQQSFMKRRPCSSIFTRIALGALLVMTVMASAQLAPSVAQAAQATLTWSAPTTYTDGSSLTNLNGYTVHTGTAPGSYTQHFTVGNLTSYTVSNLNDATKYYFSVSAKDAAGNASAPSNEVAFTTQAPPPPAALYTLTASAGTGGTITPTGSIVVSQGTSQTFTISPAAGYQIAAVTVDGISVGAAASYTFSNVAANHRIAASFAAAAPATGTTATWLNQSIAPQTGSFSAVFDVTPSVVNINAVAGFSAVSAADYTDVAALVRFNPTGTIDARNGSTYSSKVALRYSAGKSYRVRMQVDIKNHRYDAYVTPAGGTETQIAAGYAFRTEQAGVTTLNTMNRYAKTGTLQLQNLSVTSASAPMISSALWQNKAIAPKTGTFTATFDTIPSAAKINAVTGFSALAASRYEDLAALVRFNPTGTIDVRNGSTYAAKVALPYSAGKSYRVRMVINVPYRRYDVYVTPAGGTETQIAAAYAFRTEQSAATVLNNISLFAGTGSHQVLNLSLQ</sequence>
<evidence type="ECO:0000259" key="2">
    <source>
        <dbReference type="PROSITE" id="PS50853"/>
    </source>
</evidence>
<dbReference type="InterPro" id="IPR003961">
    <property type="entry name" value="FN3_dom"/>
</dbReference>
<dbReference type="SUPFAM" id="SSF49265">
    <property type="entry name" value="Fibronectin type III"/>
    <property type="match status" value="1"/>
</dbReference>
<evidence type="ECO:0000256" key="1">
    <source>
        <dbReference type="SAM" id="MobiDB-lite"/>
    </source>
</evidence>
<organism evidence="3">
    <name type="scientific">Geobacter sp. (strain M21)</name>
    <dbReference type="NCBI Taxonomy" id="443144"/>
    <lineage>
        <taxon>Bacteria</taxon>
        <taxon>Pseudomonadati</taxon>
        <taxon>Thermodesulfobacteriota</taxon>
        <taxon>Desulfuromonadia</taxon>
        <taxon>Geobacterales</taxon>
        <taxon>Geobacteraceae</taxon>
        <taxon>Geobacter</taxon>
    </lineage>
</organism>
<feature type="domain" description="Fibronectin type-III" evidence="2">
    <location>
        <begin position="48"/>
        <end position="145"/>
    </location>
</feature>
<feature type="compositionally biased region" description="Basic residues" evidence="1">
    <location>
        <begin position="16"/>
        <end position="25"/>
    </location>
</feature>
<dbReference type="eggNOG" id="COG3979">
    <property type="taxonomic scope" value="Bacteria"/>
</dbReference>
<dbReference type="InterPro" id="IPR013783">
    <property type="entry name" value="Ig-like_fold"/>
</dbReference>
<evidence type="ECO:0000313" key="3">
    <source>
        <dbReference type="EMBL" id="ACT19208.1"/>
    </source>
</evidence>
<dbReference type="InterPro" id="IPR036116">
    <property type="entry name" value="FN3_sf"/>
</dbReference>
<proteinExistence type="predicted"/>
<dbReference type="KEGG" id="gem:GM21_3181"/>
<dbReference type="EMBL" id="CP001661">
    <property type="protein sequence ID" value="ACT19208.1"/>
    <property type="molecule type" value="Genomic_DNA"/>
</dbReference>
<dbReference type="HOGENOM" id="CLU_525573_0_0_7"/>
<dbReference type="STRING" id="443144.GM21_3181"/>
<dbReference type="eggNOG" id="COG1470">
    <property type="taxonomic scope" value="Bacteria"/>
</dbReference>
<dbReference type="AlphaFoldDB" id="C6E3Y9"/>
<dbReference type="Pfam" id="PF00041">
    <property type="entry name" value="fn3"/>
    <property type="match status" value="1"/>
</dbReference>
<dbReference type="CDD" id="cd00063">
    <property type="entry name" value="FN3"/>
    <property type="match status" value="1"/>
</dbReference>
<feature type="region of interest" description="Disordered" evidence="1">
    <location>
        <begin position="1"/>
        <end position="25"/>
    </location>
</feature>
<gene>
    <name evidence="3" type="ordered locus">GM21_3181</name>
</gene>
<dbReference type="Gene3D" id="2.60.40.10">
    <property type="entry name" value="Immunoglobulins"/>
    <property type="match status" value="1"/>
</dbReference>
<accession>C6E3Y9</accession>
<reference evidence="3" key="1">
    <citation type="submission" date="2009-07" db="EMBL/GenBank/DDBJ databases">
        <title>Complete sequence of Geobacter sp. M21.</title>
        <authorList>
            <consortium name="US DOE Joint Genome Institute"/>
            <person name="Lucas S."/>
            <person name="Copeland A."/>
            <person name="Lapidus A."/>
            <person name="Glavina del Rio T."/>
            <person name="Dalin E."/>
            <person name="Tice H."/>
            <person name="Bruce D."/>
            <person name="Goodwin L."/>
            <person name="Pitluck S."/>
            <person name="Saunders E."/>
            <person name="Brettin T."/>
            <person name="Detter J.C."/>
            <person name="Han C."/>
            <person name="Larimer F."/>
            <person name="Land M."/>
            <person name="Hauser L."/>
            <person name="Kyrpides N."/>
            <person name="Ovchinnikova G."/>
            <person name="Lovley D."/>
        </authorList>
    </citation>
    <scope>NUCLEOTIDE SEQUENCE [LARGE SCALE GENOMIC DNA]</scope>
    <source>
        <strain evidence="3">M21</strain>
    </source>
</reference>